<name>A0AAV2GIP9_9ROSI</name>
<feature type="compositionally biased region" description="Low complexity" evidence="1">
    <location>
        <begin position="361"/>
        <end position="370"/>
    </location>
</feature>
<dbReference type="EMBL" id="OZ034822">
    <property type="protein sequence ID" value="CAL1410610.1"/>
    <property type="molecule type" value="Genomic_DNA"/>
</dbReference>
<evidence type="ECO:0000313" key="3">
    <source>
        <dbReference type="Proteomes" id="UP001497516"/>
    </source>
</evidence>
<feature type="region of interest" description="Disordered" evidence="1">
    <location>
        <begin position="197"/>
        <end position="229"/>
    </location>
</feature>
<protein>
    <submittedName>
        <fullName evidence="2">Uncharacterized protein</fullName>
    </submittedName>
</protein>
<evidence type="ECO:0000256" key="1">
    <source>
        <dbReference type="SAM" id="MobiDB-lite"/>
    </source>
</evidence>
<dbReference type="Proteomes" id="UP001497516">
    <property type="component" value="Chromosome 9"/>
</dbReference>
<reference evidence="2 3" key="1">
    <citation type="submission" date="2024-04" db="EMBL/GenBank/DDBJ databases">
        <authorList>
            <person name="Fracassetti M."/>
        </authorList>
    </citation>
    <scope>NUCLEOTIDE SEQUENCE [LARGE SCALE GENOMIC DNA]</scope>
</reference>
<evidence type="ECO:0000313" key="2">
    <source>
        <dbReference type="EMBL" id="CAL1410610.1"/>
    </source>
</evidence>
<accession>A0AAV2GIP9</accession>
<feature type="region of interest" description="Disordered" evidence="1">
    <location>
        <begin position="388"/>
        <end position="427"/>
    </location>
</feature>
<feature type="compositionally biased region" description="Low complexity" evidence="1">
    <location>
        <begin position="204"/>
        <end position="219"/>
    </location>
</feature>
<organism evidence="2 3">
    <name type="scientific">Linum trigynum</name>
    <dbReference type="NCBI Taxonomy" id="586398"/>
    <lineage>
        <taxon>Eukaryota</taxon>
        <taxon>Viridiplantae</taxon>
        <taxon>Streptophyta</taxon>
        <taxon>Embryophyta</taxon>
        <taxon>Tracheophyta</taxon>
        <taxon>Spermatophyta</taxon>
        <taxon>Magnoliopsida</taxon>
        <taxon>eudicotyledons</taxon>
        <taxon>Gunneridae</taxon>
        <taxon>Pentapetalae</taxon>
        <taxon>rosids</taxon>
        <taxon>fabids</taxon>
        <taxon>Malpighiales</taxon>
        <taxon>Linaceae</taxon>
        <taxon>Linum</taxon>
    </lineage>
</organism>
<feature type="region of interest" description="Disordered" evidence="1">
    <location>
        <begin position="311"/>
        <end position="370"/>
    </location>
</feature>
<proteinExistence type="predicted"/>
<sequence>MEFTLLCNLGGPRNAGISLRLRLLHVWPSKSPGDNRIYNYCTLWTDETGMLIQGVSPTSMAAGIRRNLSLGIRSGNHRYLTDVVGRLHLISGISHKITNNGPAVKQTVIIEDESGSKVSITLWDEFSAVLDHVALTQADSIEAVILAFGGLLSTLQYLRLIILHLGLLRNMRLCILASLVIPLDDPTVVGDLLEFSSPRPSPSPSLGAVSSVGGPSGSSRAAKGKEKVSDSIPIEAPAVPFNIADQQDLIERFPSPATRILRDPIPVSVGSEDIDAGSRILGDSQLSVMGVHVGSILSTATVTASSAVQSSAPSIQSATSMVPKRSARIDGSMSPQDVGCDSSMPASKILKPSPESSPGKPLGSTAASPSASLLVSPLARIKVEKLDAADVAQVPHGGPSQAGVSMERDSSVDSQKNSAAKRALFKK</sequence>
<dbReference type="InterPro" id="IPR012340">
    <property type="entry name" value="NA-bd_OB-fold"/>
</dbReference>
<dbReference type="AlphaFoldDB" id="A0AAV2GIP9"/>
<keyword evidence="3" id="KW-1185">Reference proteome</keyword>
<gene>
    <name evidence="2" type="ORF">LTRI10_LOCUS50014</name>
</gene>
<dbReference type="Gene3D" id="2.40.50.140">
    <property type="entry name" value="Nucleic acid-binding proteins"/>
    <property type="match status" value="1"/>
</dbReference>
<dbReference type="SUPFAM" id="SSF50249">
    <property type="entry name" value="Nucleic acid-binding proteins"/>
    <property type="match status" value="1"/>
</dbReference>